<dbReference type="InterPro" id="IPR002059">
    <property type="entry name" value="CSP_DNA-bd"/>
</dbReference>
<evidence type="ECO:0000313" key="3">
    <source>
        <dbReference type="EMBL" id="CAK8996256.1"/>
    </source>
</evidence>
<feature type="region of interest" description="Disordered" evidence="1">
    <location>
        <begin position="1"/>
        <end position="76"/>
    </location>
</feature>
<sequence>ACVEKSSQPCRACAMGRSDSRSRLPRSDSRAPRAASRSRSDSRRGNSRRRSPPRHRRSPSDRRGRSRSRDKKYKKLPDDFADRRFYGTMRMVNKGSGFGFISCAETRAEFGRDVFVDLNRLPASCDREGDKVSFKLVVGRKGYAEATSVERGQCCKDEVGPALKDTSFYEPDILKT</sequence>
<gene>
    <name evidence="3" type="ORF">CCMP2556_LOCUS4374</name>
</gene>
<dbReference type="Proteomes" id="UP001642484">
    <property type="component" value="Unassembled WGS sequence"/>
</dbReference>
<protein>
    <recommendedName>
        <fullName evidence="2">CSD domain-containing protein</fullName>
    </recommendedName>
</protein>
<evidence type="ECO:0000259" key="2">
    <source>
        <dbReference type="PROSITE" id="PS51857"/>
    </source>
</evidence>
<organism evidence="3 4">
    <name type="scientific">Durusdinium trenchii</name>
    <dbReference type="NCBI Taxonomy" id="1381693"/>
    <lineage>
        <taxon>Eukaryota</taxon>
        <taxon>Sar</taxon>
        <taxon>Alveolata</taxon>
        <taxon>Dinophyceae</taxon>
        <taxon>Suessiales</taxon>
        <taxon>Symbiodiniaceae</taxon>
        <taxon>Durusdinium</taxon>
    </lineage>
</organism>
<dbReference type="Gene3D" id="2.40.50.140">
    <property type="entry name" value="Nucleic acid-binding proteins"/>
    <property type="match status" value="1"/>
</dbReference>
<keyword evidence="4" id="KW-1185">Reference proteome</keyword>
<proteinExistence type="predicted"/>
<dbReference type="SUPFAM" id="SSF50249">
    <property type="entry name" value="Nucleic acid-binding proteins"/>
    <property type="match status" value="1"/>
</dbReference>
<feature type="domain" description="CSD" evidence="2">
    <location>
        <begin position="84"/>
        <end position="151"/>
    </location>
</feature>
<dbReference type="PROSITE" id="PS51857">
    <property type="entry name" value="CSD_2"/>
    <property type="match status" value="1"/>
</dbReference>
<reference evidence="3 4" key="1">
    <citation type="submission" date="2024-02" db="EMBL/GenBank/DDBJ databases">
        <authorList>
            <person name="Chen Y."/>
            <person name="Shah S."/>
            <person name="Dougan E. K."/>
            <person name="Thang M."/>
            <person name="Chan C."/>
        </authorList>
    </citation>
    <scope>NUCLEOTIDE SEQUENCE [LARGE SCALE GENOMIC DNA]</scope>
</reference>
<evidence type="ECO:0000313" key="4">
    <source>
        <dbReference type="Proteomes" id="UP001642484"/>
    </source>
</evidence>
<dbReference type="InterPro" id="IPR012340">
    <property type="entry name" value="NA-bd_OB-fold"/>
</dbReference>
<feature type="compositionally biased region" description="Basic and acidic residues" evidence="1">
    <location>
        <begin position="18"/>
        <end position="31"/>
    </location>
</feature>
<feature type="non-terminal residue" evidence="3">
    <location>
        <position position="1"/>
    </location>
</feature>
<feature type="compositionally biased region" description="Basic residues" evidence="1">
    <location>
        <begin position="64"/>
        <end position="74"/>
    </location>
</feature>
<evidence type="ECO:0000256" key="1">
    <source>
        <dbReference type="SAM" id="MobiDB-lite"/>
    </source>
</evidence>
<comment type="caution">
    <text evidence="3">The sequence shown here is derived from an EMBL/GenBank/DDBJ whole genome shotgun (WGS) entry which is preliminary data.</text>
</comment>
<name>A0ABP0I109_9DINO</name>
<accession>A0ABP0I109</accession>
<feature type="compositionally biased region" description="Basic residues" evidence="1">
    <location>
        <begin position="45"/>
        <end position="57"/>
    </location>
</feature>
<dbReference type="EMBL" id="CAXAMN010001781">
    <property type="protein sequence ID" value="CAK8996256.1"/>
    <property type="molecule type" value="Genomic_DNA"/>
</dbReference>